<comment type="caution">
    <text evidence="2">The sequence shown here is derived from an EMBL/GenBank/DDBJ whole genome shotgun (WGS) entry which is preliminary data.</text>
</comment>
<dbReference type="EMBL" id="JAWJWE010000042">
    <property type="protein sequence ID" value="KAK6618521.1"/>
    <property type="molecule type" value="Genomic_DNA"/>
</dbReference>
<evidence type="ECO:0000256" key="1">
    <source>
        <dbReference type="SAM" id="MobiDB-lite"/>
    </source>
</evidence>
<evidence type="ECO:0000313" key="2">
    <source>
        <dbReference type="EMBL" id="KAK6618521.1"/>
    </source>
</evidence>
<proteinExistence type="predicted"/>
<dbReference type="AlphaFoldDB" id="A0AAN8P218"/>
<protein>
    <submittedName>
        <fullName evidence="2">Uncharacterized protein</fullName>
    </submittedName>
</protein>
<feature type="compositionally biased region" description="Basic and acidic residues" evidence="1">
    <location>
        <begin position="9"/>
        <end position="35"/>
    </location>
</feature>
<organism evidence="2 3">
    <name type="scientific">Polyplax serrata</name>
    <name type="common">Common mouse louse</name>
    <dbReference type="NCBI Taxonomy" id="468196"/>
    <lineage>
        <taxon>Eukaryota</taxon>
        <taxon>Metazoa</taxon>
        <taxon>Ecdysozoa</taxon>
        <taxon>Arthropoda</taxon>
        <taxon>Hexapoda</taxon>
        <taxon>Insecta</taxon>
        <taxon>Pterygota</taxon>
        <taxon>Neoptera</taxon>
        <taxon>Paraneoptera</taxon>
        <taxon>Psocodea</taxon>
        <taxon>Troctomorpha</taxon>
        <taxon>Phthiraptera</taxon>
        <taxon>Anoplura</taxon>
        <taxon>Polyplacidae</taxon>
        <taxon>Polyplax</taxon>
    </lineage>
</organism>
<reference evidence="2 3" key="1">
    <citation type="submission" date="2023-10" db="EMBL/GenBank/DDBJ databases">
        <title>Genomes of two closely related lineages of the louse Polyplax serrata with different host specificities.</title>
        <authorList>
            <person name="Martinu J."/>
            <person name="Tarabai H."/>
            <person name="Stefka J."/>
            <person name="Hypsa V."/>
        </authorList>
    </citation>
    <scope>NUCLEOTIDE SEQUENCE [LARGE SCALE GENOMIC DNA]</scope>
    <source>
        <strain evidence="2">HR10_N</strain>
    </source>
</reference>
<accession>A0AAN8P218</accession>
<sequence length="113" mass="13165">MQEAENSELNDREDTRTAENEREYKNNSSRKTEECRDSEDEFSLEGSKHPGNTPWQDNNLKRTKSLNLENARNEMEKQDIISYFSNIIIFNGDQTFPISIASHGFTTRTFPDL</sequence>
<dbReference type="Proteomes" id="UP001372834">
    <property type="component" value="Unassembled WGS sequence"/>
</dbReference>
<evidence type="ECO:0000313" key="3">
    <source>
        <dbReference type="Proteomes" id="UP001372834"/>
    </source>
</evidence>
<feature type="region of interest" description="Disordered" evidence="1">
    <location>
        <begin position="1"/>
        <end position="59"/>
    </location>
</feature>
<name>A0AAN8P218_POLSC</name>
<gene>
    <name evidence="2" type="ORF">RUM43_013714</name>
</gene>